<sequence length="371" mass="41874">MECLKQCWSGRSRSNKPRTAKYNLQSLIEQGSDPERTNESVTGPYSATTAVLYRGDGPLDGTDTKWTLGLLPKDQMSAEAERYSWTIRAFEEDIKNLEGVEEGLKGPITTSSKLIRTLDPHVHKRFPRGCCMGFSRGAGDVYTEIGSPSHGLVEIMPWVTIMTKTDDIAALTTENRFPFHADQYNRILTGYEYAVPYSRRKCNSTSEADPVQESSILESLLQADEADPRNAQPPMLKVTLAGYQTSDDTREHDTYDFRFSLADDVTEGNQKTQPSADTDSITFNSFETKRQIEEHLKARSSQSQMVFTIIRPSAFFGNFYWPPYKLDYPWGPSGIPINGSSILPRLISVERQLKYSSLDLKRRDSETELSI</sequence>
<dbReference type="KEGG" id="ker:91106037"/>
<accession>A0AAX4KT80</accession>
<dbReference type="AlphaFoldDB" id="A0AAX4KT80"/>
<dbReference type="GeneID" id="91106037"/>
<dbReference type="Proteomes" id="UP001358614">
    <property type="component" value="Chromosome 2"/>
</dbReference>
<proteinExistence type="predicted"/>
<organism evidence="1 2">
    <name type="scientific">Kwoniella europaea PYCC6329</name>
    <dbReference type="NCBI Taxonomy" id="1423913"/>
    <lineage>
        <taxon>Eukaryota</taxon>
        <taxon>Fungi</taxon>
        <taxon>Dikarya</taxon>
        <taxon>Basidiomycota</taxon>
        <taxon>Agaricomycotina</taxon>
        <taxon>Tremellomycetes</taxon>
        <taxon>Tremellales</taxon>
        <taxon>Cryptococcaceae</taxon>
        <taxon>Kwoniella</taxon>
    </lineage>
</organism>
<evidence type="ECO:0008006" key="3">
    <source>
        <dbReference type="Google" id="ProtNLM"/>
    </source>
</evidence>
<gene>
    <name evidence="1" type="ORF">V865_007236</name>
</gene>
<reference evidence="1 2" key="1">
    <citation type="submission" date="2024-01" db="EMBL/GenBank/DDBJ databases">
        <title>Comparative genomics of Cryptococcus and Kwoniella reveals pathogenesis evolution and contrasting modes of karyotype evolution via chromosome fusion or intercentromeric recombination.</title>
        <authorList>
            <person name="Coelho M.A."/>
            <person name="David-Palma M."/>
            <person name="Shea T."/>
            <person name="Bowers K."/>
            <person name="McGinley-Smith S."/>
            <person name="Mohammad A.W."/>
            <person name="Gnirke A."/>
            <person name="Yurkov A.M."/>
            <person name="Nowrousian M."/>
            <person name="Sun S."/>
            <person name="Cuomo C.A."/>
            <person name="Heitman J."/>
        </authorList>
    </citation>
    <scope>NUCLEOTIDE SEQUENCE [LARGE SCALE GENOMIC DNA]</scope>
    <source>
        <strain evidence="1 2">PYCC6329</strain>
    </source>
</reference>
<protein>
    <recommendedName>
        <fullName evidence="3">Thioester reductase (TE) domain-containing protein</fullName>
    </recommendedName>
</protein>
<evidence type="ECO:0000313" key="1">
    <source>
        <dbReference type="EMBL" id="WWD09114.1"/>
    </source>
</evidence>
<dbReference type="RefSeq" id="XP_066087081.1">
    <property type="nucleotide sequence ID" value="XM_066230984.1"/>
</dbReference>
<dbReference type="EMBL" id="CP144090">
    <property type="protein sequence ID" value="WWD09114.1"/>
    <property type="molecule type" value="Genomic_DNA"/>
</dbReference>
<evidence type="ECO:0000313" key="2">
    <source>
        <dbReference type="Proteomes" id="UP001358614"/>
    </source>
</evidence>
<keyword evidence="2" id="KW-1185">Reference proteome</keyword>
<name>A0AAX4KT80_9TREE</name>